<dbReference type="Proteomes" id="UP000401717">
    <property type="component" value="Unassembled WGS sequence"/>
</dbReference>
<protein>
    <recommendedName>
        <fullName evidence="1">Glycosyltransferase 61 catalytic domain-containing protein</fullName>
    </recommendedName>
</protein>
<feature type="domain" description="Glycosyltransferase 61 catalytic" evidence="1">
    <location>
        <begin position="124"/>
        <end position="308"/>
    </location>
</feature>
<gene>
    <name evidence="2" type="ORF">MTDSW087_04375</name>
</gene>
<dbReference type="InterPro" id="IPR049625">
    <property type="entry name" value="Glyco_transf_61_cat"/>
</dbReference>
<dbReference type="Pfam" id="PF04577">
    <property type="entry name" value="Glyco_transf_61"/>
    <property type="match status" value="1"/>
</dbReference>
<evidence type="ECO:0000313" key="2">
    <source>
        <dbReference type="EMBL" id="VUF14650.1"/>
    </source>
</evidence>
<accession>A0A564G3U7</accession>
<organism evidence="2 3">
    <name type="scientific">Methylobacterium dankookense</name>
    <dbReference type="NCBI Taxonomy" id="560405"/>
    <lineage>
        <taxon>Bacteria</taxon>
        <taxon>Pseudomonadati</taxon>
        <taxon>Pseudomonadota</taxon>
        <taxon>Alphaproteobacteria</taxon>
        <taxon>Hyphomicrobiales</taxon>
        <taxon>Methylobacteriaceae</taxon>
        <taxon>Methylobacterium</taxon>
    </lineage>
</organism>
<reference evidence="2 3" key="1">
    <citation type="submission" date="2019-06" db="EMBL/GenBank/DDBJ databases">
        <authorList>
            <person name="Rodrigo-Torres L."/>
            <person name="Arahal R. D."/>
            <person name="Lucena T."/>
        </authorList>
    </citation>
    <scope>NUCLEOTIDE SEQUENCE [LARGE SCALE GENOMIC DNA]</scope>
    <source>
        <strain evidence="2 3">SW08-7</strain>
    </source>
</reference>
<dbReference type="RefSeq" id="WP_244948396.1">
    <property type="nucleotide sequence ID" value="NZ_CABFVH010000037.1"/>
</dbReference>
<evidence type="ECO:0000259" key="1">
    <source>
        <dbReference type="Pfam" id="PF04577"/>
    </source>
</evidence>
<sequence>METVELREALAAGRGEILDLSHSRHARPRPPDLMIGAVTPALMRAYFTESLVHGAAVLRVREAEVLREGAVLLDGRFALCGQINVDPGYPARFHPDLAERRPTLPLRRIAEEVVLLAGAGHTVYGHWLADFLPKLYLLHRAGYRLERLRILLPDDTPAFARAWLAALGIEAGQILPYAPWGERLACAQLVVPGALRHASRAAPMLAEARTFLLDRLGYRRPRWRPAPRPRRRLLVARSENPATLNRRRLAERALLAERAAARGFETARPETLPIPEQVALFRSAATLVGEYGSGLHGSLFAEPGATVLSLRNGDPALGFLQSGLDHVLGHASGYVIGTEPDAEGGFSVEPRDIDAALAWLDWARPA</sequence>
<dbReference type="GO" id="GO:0016757">
    <property type="term" value="F:glycosyltransferase activity"/>
    <property type="evidence" value="ECO:0007669"/>
    <property type="project" value="InterPro"/>
</dbReference>
<dbReference type="EMBL" id="CABFVH010000037">
    <property type="protein sequence ID" value="VUF14650.1"/>
    <property type="molecule type" value="Genomic_DNA"/>
</dbReference>
<dbReference type="AlphaFoldDB" id="A0A564G3U7"/>
<evidence type="ECO:0000313" key="3">
    <source>
        <dbReference type="Proteomes" id="UP000401717"/>
    </source>
</evidence>
<name>A0A564G3U7_9HYPH</name>
<proteinExistence type="predicted"/>